<proteinExistence type="predicted"/>
<dbReference type="AlphaFoldDB" id="B9TQN4"/>
<accession>B9TQN4</accession>
<evidence type="ECO:0000313" key="1">
    <source>
        <dbReference type="EMBL" id="EEF21830.1"/>
    </source>
</evidence>
<organism evidence="1 2">
    <name type="scientific">Ricinus communis</name>
    <name type="common">Castor bean</name>
    <dbReference type="NCBI Taxonomy" id="3988"/>
    <lineage>
        <taxon>Eukaryota</taxon>
        <taxon>Viridiplantae</taxon>
        <taxon>Streptophyta</taxon>
        <taxon>Embryophyta</taxon>
        <taxon>Tracheophyta</taxon>
        <taxon>Spermatophyta</taxon>
        <taxon>Magnoliopsida</taxon>
        <taxon>eudicotyledons</taxon>
        <taxon>Gunneridae</taxon>
        <taxon>Pentapetalae</taxon>
        <taxon>rosids</taxon>
        <taxon>fabids</taxon>
        <taxon>Malpighiales</taxon>
        <taxon>Euphorbiaceae</taxon>
        <taxon>Acalyphoideae</taxon>
        <taxon>Acalypheae</taxon>
        <taxon>Ricinus</taxon>
    </lineage>
</organism>
<feature type="non-terminal residue" evidence="1">
    <location>
        <position position="57"/>
    </location>
</feature>
<evidence type="ECO:0000313" key="2">
    <source>
        <dbReference type="Proteomes" id="UP000008311"/>
    </source>
</evidence>
<keyword evidence="2" id="KW-1185">Reference proteome</keyword>
<name>B9TQN4_RICCO</name>
<dbReference type="EMBL" id="EQ999089">
    <property type="protein sequence ID" value="EEF21830.1"/>
    <property type="molecule type" value="Genomic_DNA"/>
</dbReference>
<sequence length="57" mass="6316">FKKEVSSATPLSYFWGTPALTSSGASPLQNINWVEGFNIPLRQLSQFQAEDPLIVSF</sequence>
<dbReference type="Proteomes" id="UP000008311">
    <property type="component" value="Unassembled WGS sequence"/>
</dbReference>
<reference evidence="2" key="1">
    <citation type="journal article" date="2010" name="Nat. Biotechnol.">
        <title>Draft genome sequence of the oilseed species Ricinus communis.</title>
        <authorList>
            <person name="Chan A.P."/>
            <person name="Crabtree J."/>
            <person name="Zhao Q."/>
            <person name="Lorenzi H."/>
            <person name="Orvis J."/>
            <person name="Puiu D."/>
            <person name="Melake-Berhan A."/>
            <person name="Jones K.M."/>
            <person name="Redman J."/>
            <person name="Chen G."/>
            <person name="Cahoon E.B."/>
            <person name="Gedil M."/>
            <person name="Stanke M."/>
            <person name="Haas B.J."/>
            <person name="Wortman J.R."/>
            <person name="Fraser-Liggett C.M."/>
            <person name="Ravel J."/>
            <person name="Rabinowicz P.D."/>
        </authorList>
    </citation>
    <scope>NUCLEOTIDE SEQUENCE [LARGE SCALE GENOMIC DNA]</scope>
    <source>
        <strain evidence="2">cv. Hale</strain>
    </source>
</reference>
<gene>
    <name evidence="1" type="ORF">RCOM_2150620</name>
</gene>
<feature type="non-terminal residue" evidence="1">
    <location>
        <position position="1"/>
    </location>
</feature>
<dbReference type="InParanoid" id="B9TQN4"/>
<protein>
    <submittedName>
        <fullName evidence="1">Uncharacterized protein</fullName>
    </submittedName>
</protein>